<accession>A0A7Z0ABA3</accession>
<evidence type="ECO:0000256" key="1">
    <source>
        <dbReference type="SAM" id="Phobius"/>
    </source>
</evidence>
<evidence type="ECO:0000313" key="3">
    <source>
        <dbReference type="Proteomes" id="UP000539111"/>
    </source>
</evidence>
<keyword evidence="3" id="KW-1185">Reference proteome</keyword>
<feature type="transmembrane region" description="Helical" evidence="1">
    <location>
        <begin position="120"/>
        <end position="140"/>
    </location>
</feature>
<feature type="transmembrane region" description="Helical" evidence="1">
    <location>
        <begin position="21"/>
        <end position="39"/>
    </location>
</feature>
<comment type="caution">
    <text evidence="2">The sequence shown here is derived from an EMBL/GenBank/DDBJ whole genome shotgun (WGS) entry which is preliminary data.</text>
</comment>
<evidence type="ECO:0000313" key="2">
    <source>
        <dbReference type="EMBL" id="NYI67038.1"/>
    </source>
</evidence>
<evidence type="ECO:0008006" key="4">
    <source>
        <dbReference type="Google" id="ProtNLM"/>
    </source>
</evidence>
<dbReference type="AlphaFoldDB" id="A0A7Z0ABA3"/>
<gene>
    <name evidence="2" type="ORF">BJY26_001344</name>
</gene>
<protein>
    <recommendedName>
        <fullName evidence="4">DUF4386 family protein</fullName>
    </recommendedName>
</protein>
<keyword evidence="1" id="KW-0812">Transmembrane</keyword>
<proteinExistence type="predicted"/>
<feature type="transmembrane region" description="Helical" evidence="1">
    <location>
        <begin position="178"/>
        <end position="198"/>
    </location>
</feature>
<dbReference type="EMBL" id="JACBZP010000001">
    <property type="protein sequence ID" value="NYI67038.1"/>
    <property type="molecule type" value="Genomic_DNA"/>
</dbReference>
<feature type="transmembrane region" description="Helical" evidence="1">
    <location>
        <begin position="45"/>
        <end position="67"/>
    </location>
</feature>
<reference evidence="2 3" key="1">
    <citation type="submission" date="2020-07" db="EMBL/GenBank/DDBJ databases">
        <title>Sequencing the genomes of 1000 actinobacteria strains.</title>
        <authorList>
            <person name="Klenk H.-P."/>
        </authorList>
    </citation>
    <scope>NUCLEOTIDE SEQUENCE [LARGE SCALE GENOMIC DNA]</scope>
    <source>
        <strain evidence="2 3">DSM 26341</strain>
    </source>
</reference>
<feature type="transmembrane region" description="Helical" evidence="1">
    <location>
        <begin position="79"/>
        <end position="100"/>
    </location>
</feature>
<keyword evidence="1" id="KW-0472">Membrane</keyword>
<feature type="transmembrane region" description="Helical" evidence="1">
    <location>
        <begin position="152"/>
        <end position="172"/>
    </location>
</feature>
<keyword evidence="1" id="KW-1133">Transmembrane helix</keyword>
<name>A0A7Z0ABA3_9MICO</name>
<dbReference type="Proteomes" id="UP000539111">
    <property type="component" value="Unassembled WGS sequence"/>
</dbReference>
<sequence length="209" mass="21741">MTNIASGARTRHRPDGPPAGVLATVVLALTVASAIAYILDSAFWNGVFVFASATPLGIYAATVYARLLRLGIRVPGPGISFFGGISASVLLALTGLLGFAVTRVTGMPEPLTDFVTELDFLLGGVGFATAVGLLIAGIAVPSVILRLVPRGLGWTGLVLGALGEISILAMLWSGFEVLLPIVRFLGLAWLAVVGFLLPHNRHELGTRRG</sequence>
<dbReference type="RefSeq" id="WP_179426754.1">
    <property type="nucleotide sequence ID" value="NZ_JACBZP010000001.1"/>
</dbReference>
<organism evidence="2 3">
    <name type="scientific">Spelaeicoccus albus</name>
    <dbReference type="NCBI Taxonomy" id="1280376"/>
    <lineage>
        <taxon>Bacteria</taxon>
        <taxon>Bacillati</taxon>
        <taxon>Actinomycetota</taxon>
        <taxon>Actinomycetes</taxon>
        <taxon>Micrococcales</taxon>
        <taxon>Brevibacteriaceae</taxon>
        <taxon>Spelaeicoccus</taxon>
    </lineage>
</organism>